<keyword evidence="2" id="KW-1185">Reference proteome</keyword>
<reference evidence="1" key="1">
    <citation type="submission" date="2022-08" db="EMBL/GenBank/DDBJ databases">
        <authorList>
            <person name="Deng Y."/>
            <person name="Han X.-F."/>
            <person name="Zhang Y.-Q."/>
        </authorList>
    </citation>
    <scope>NUCLEOTIDE SEQUENCE</scope>
    <source>
        <strain evidence="1">CPCC 203386</strain>
    </source>
</reference>
<dbReference type="Proteomes" id="UP001165586">
    <property type="component" value="Unassembled WGS sequence"/>
</dbReference>
<feature type="non-terminal residue" evidence="1">
    <location>
        <position position="91"/>
    </location>
</feature>
<dbReference type="EMBL" id="JANLCJ010000473">
    <property type="protein sequence ID" value="MCS5737174.1"/>
    <property type="molecule type" value="Genomic_DNA"/>
</dbReference>
<dbReference type="RefSeq" id="WP_259543500.1">
    <property type="nucleotide sequence ID" value="NZ_JANLCJ010000473.1"/>
</dbReference>
<organism evidence="1 2">
    <name type="scientific">Herbiconiux daphne</name>
    <dbReference type="NCBI Taxonomy" id="2970914"/>
    <lineage>
        <taxon>Bacteria</taxon>
        <taxon>Bacillati</taxon>
        <taxon>Actinomycetota</taxon>
        <taxon>Actinomycetes</taxon>
        <taxon>Micrococcales</taxon>
        <taxon>Microbacteriaceae</taxon>
        <taxon>Herbiconiux</taxon>
    </lineage>
</organism>
<accession>A0ABT2HB55</accession>
<comment type="caution">
    <text evidence="1">The sequence shown here is derived from an EMBL/GenBank/DDBJ whole genome shotgun (WGS) entry which is preliminary data.</text>
</comment>
<sequence>MNDLIEQLQAAIADIPQQFGEGDEIVASVTPELSLLLAETKKEGEEVIALQEQKKGLQKGINDLSTNIMTMAQETTQRFKPIAVKKSEYEE</sequence>
<name>A0ABT2HB55_9MICO</name>
<evidence type="ECO:0000313" key="2">
    <source>
        <dbReference type="Proteomes" id="UP001165586"/>
    </source>
</evidence>
<gene>
    <name evidence="1" type="ORF">N1032_25940</name>
</gene>
<protein>
    <submittedName>
        <fullName evidence="1">Sialidase family protein</fullName>
    </submittedName>
</protein>
<evidence type="ECO:0000313" key="1">
    <source>
        <dbReference type="EMBL" id="MCS5737174.1"/>
    </source>
</evidence>
<proteinExistence type="predicted"/>